<protein>
    <recommendedName>
        <fullName evidence="2">histidine kinase</fullName>
        <ecNumber evidence="2">2.7.13.3</ecNumber>
    </recommendedName>
</protein>
<dbReference type="InterPro" id="IPR003661">
    <property type="entry name" value="HisK_dim/P_dom"/>
</dbReference>
<dbReference type="EC" id="2.7.13.3" evidence="2"/>
<dbReference type="RefSeq" id="WP_133475763.1">
    <property type="nucleotide sequence ID" value="NZ_SNWP01000015.1"/>
</dbReference>
<keyword evidence="6" id="KW-0472">Membrane</keyword>
<dbReference type="InterPro" id="IPR035965">
    <property type="entry name" value="PAS-like_dom_sf"/>
</dbReference>
<dbReference type="GO" id="GO:0000155">
    <property type="term" value="F:phosphorelay sensor kinase activity"/>
    <property type="evidence" value="ECO:0007669"/>
    <property type="project" value="InterPro"/>
</dbReference>
<comment type="catalytic activity">
    <reaction evidence="1">
        <text>ATP + protein L-histidine = ADP + protein N-phospho-L-histidine.</text>
        <dbReference type="EC" id="2.7.13.3"/>
    </reaction>
</comment>
<dbReference type="Proteomes" id="UP000295741">
    <property type="component" value="Unassembled WGS sequence"/>
</dbReference>
<organism evidence="9 10">
    <name type="scientific">Sediminibacterium goheungense</name>
    <dbReference type="NCBI Taxonomy" id="1086393"/>
    <lineage>
        <taxon>Bacteria</taxon>
        <taxon>Pseudomonadati</taxon>
        <taxon>Bacteroidota</taxon>
        <taxon>Chitinophagia</taxon>
        <taxon>Chitinophagales</taxon>
        <taxon>Chitinophagaceae</taxon>
        <taxon>Sediminibacterium</taxon>
    </lineage>
</organism>
<dbReference type="InterPro" id="IPR036097">
    <property type="entry name" value="HisK_dim/P_sf"/>
</dbReference>
<dbReference type="EMBL" id="SNWP01000015">
    <property type="protein sequence ID" value="TDO23588.1"/>
    <property type="molecule type" value="Genomic_DNA"/>
</dbReference>
<evidence type="ECO:0000256" key="4">
    <source>
        <dbReference type="ARBA" id="ARBA00022679"/>
    </source>
</evidence>
<dbReference type="InterPro" id="IPR052162">
    <property type="entry name" value="Sensor_kinase/Photoreceptor"/>
</dbReference>
<gene>
    <name evidence="9" type="ORF">BC659_3200</name>
</gene>
<dbReference type="SUPFAM" id="SSF55874">
    <property type="entry name" value="ATPase domain of HSP90 chaperone/DNA topoisomerase II/histidine kinase"/>
    <property type="match status" value="1"/>
</dbReference>
<evidence type="ECO:0000256" key="6">
    <source>
        <dbReference type="SAM" id="Phobius"/>
    </source>
</evidence>
<keyword evidence="5" id="KW-0418">Kinase</keyword>
<evidence type="ECO:0000259" key="8">
    <source>
        <dbReference type="PROSITE" id="PS50112"/>
    </source>
</evidence>
<dbReference type="AlphaFoldDB" id="A0A4V3C3W4"/>
<dbReference type="PRINTS" id="PR00344">
    <property type="entry name" value="BCTRLSENSOR"/>
</dbReference>
<dbReference type="InterPro" id="IPR000014">
    <property type="entry name" value="PAS"/>
</dbReference>
<dbReference type="SUPFAM" id="SSF47384">
    <property type="entry name" value="Homodimeric domain of signal transducing histidine kinase"/>
    <property type="match status" value="1"/>
</dbReference>
<evidence type="ECO:0000256" key="5">
    <source>
        <dbReference type="ARBA" id="ARBA00022777"/>
    </source>
</evidence>
<dbReference type="InterPro" id="IPR013656">
    <property type="entry name" value="PAS_4"/>
</dbReference>
<feature type="domain" description="PAS" evidence="8">
    <location>
        <begin position="227"/>
        <end position="301"/>
    </location>
</feature>
<keyword evidence="3" id="KW-0597">Phosphoprotein</keyword>
<dbReference type="InterPro" id="IPR004358">
    <property type="entry name" value="Sig_transdc_His_kin-like_C"/>
</dbReference>
<dbReference type="CDD" id="cd00130">
    <property type="entry name" value="PAS"/>
    <property type="match status" value="1"/>
</dbReference>
<feature type="domain" description="Histidine kinase" evidence="7">
    <location>
        <begin position="366"/>
        <end position="579"/>
    </location>
</feature>
<keyword evidence="6" id="KW-0812">Transmembrane</keyword>
<dbReference type="Pfam" id="PF02518">
    <property type="entry name" value="HATPase_c"/>
    <property type="match status" value="1"/>
</dbReference>
<evidence type="ECO:0000259" key="7">
    <source>
        <dbReference type="PROSITE" id="PS50109"/>
    </source>
</evidence>
<reference evidence="9 10" key="1">
    <citation type="submission" date="2019-03" db="EMBL/GenBank/DDBJ databases">
        <title>Genomic Encyclopedia of Archaeal and Bacterial Type Strains, Phase II (KMG-II): from individual species to whole genera.</title>
        <authorList>
            <person name="Goeker M."/>
        </authorList>
    </citation>
    <scope>NUCLEOTIDE SEQUENCE [LARGE SCALE GENOMIC DNA]</scope>
    <source>
        <strain evidence="9 10">DSM 28323</strain>
    </source>
</reference>
<dbReference type="Gene3D" id="3.30.565.10">
    <property type="entry name" value="Histidine kinase-like ATPase, C-terminal domain"/>
    <property type="match status" value="1"/>
</dbReference>
<dbReference type="Pfam" id="PF08448">
    <property type="entry name" value="PAS_4"/>
    <property type="match status" value="1"/>
</dbReference>
<keyword evidence="10" id="KW-1185">Reference proteome</keyword>
<dbReference type="PROSITE" id="PS50112">
    <property type="entry name" value="PAS"/>
    <property type="match status" value="1"/>
</dbReference>
<dbReference type="SMART" id="SM00387">
    <property type="entry name" value="HATPase_c"/>
    <property type="match status" value="1"/>
</dbReference>
<evidence type="ECO:0000256" key="3">
    <source>
        <dbReference type="ARBA" id="ARBA00022553"/>
    </source>
</evidence>
<evidence type="ECO:0000313" key="9">
    <source>
        <dbReference type="EMBL" id="TDO23588.1"/>
    </source>
</evidence>
<dbReference type="NCBIfam" id="TIGR00229">
    <property type="entry name" value="sensory_box"/>
    <property type="match status" value="1"/>
</dbReference>
<dbReference type="PANTHER" id="PTHR43304:SF1">
    <property type="entry name" value="PAC DOMAIN-CONTAINING PROTEIN"/>
    <property type="match status" value="1"/>
</dbReference>
<dbReference type="InterPro" id="IPR036890">
    <property type="entry name" value="HATPase_C_sf"/>
</dbReference>
<dbReference type="OrthoDB" id="9766459at2"/>
<evidence type="ECO:0000256" key="2">
    <source>
        <dbReference type="ARBA" id="ARBA00012438"/>
    </source>
</evidence>
<dbReference type="InterPro" id="IPR005467">
    <property type="entry name" value="His_kinase_dom"/>
</dbReference>
<keyword evidence="4" id="KW-0808">Transferase</keyword>
<dbReference type="CDD" id="cd00082">
    <property type="entry name" value="HisKA"/>
    <property type="match status" value="1"/>
</dbReference>
<evidence type="ECO:0000313" key="10">
    <source>
        <dbReference type="Proteomes" id="UP000295741"/>
    </source>
</evidence>
<dbReference type="PANTHER" id="PTHR43304">
    <property type="entry name" value="PHYTOCHROME-LIKE PROTEIN CPH1"/>
    <property type="match status" value="1"/>
</dbReference>
<dbReference type="SMART" id="SM00091">
    <property type="entry name" value="PAS"/>
    <property type="match status" value="1"/>
</dbReference>
<dbReference type="Gene3D" id="3.30.450.20">
    <property type="entry name" value="PAS domain"/>
    <property type="match status" value="1"/>
</dbReference>
<keyword evidence="6" id="KW-1133">Transmembrane helix</keyword>
<dbReference type="InterPro" id="IPR003594">
    <property type="entry name" value="HATPase_dom"/>
</dbReference>
<dbReference type="PROSITE" id="PS50109">
    <property type="entry name" value="HIS_KIN"/>
    <property type="match status" value="1"/>
</dbReference>
<name>A0A4V3C3W4_9BACT</name>
<feature type="transmembrane region" description="Helical" evidence="6">
    <location>
        <begin position="183"/>
        <end position="203"/>
    </location>
</feature>
<accession>A0A4V3C3W4</accession>
<comment type="caution">
    <text evidence="9">The sequence shown here is derived from an EMBL/GenBank/DDBJ whole genome shotgun (WGS) entry which is preliminary data.</text>
</comment>
<evidence type="ECO:0000256" key="1">
    <source>
        <dbReference type="ARBA" id="ARBA00000085"/>
    </source>
</evidence>
<dbReference type="Gene3D" id="1.10.287.130">
    <property type="match status" value="1"/>
</dbReference>
<dbReference type="SMART" id="SM00388">
    <property type="entry name" value="HisKA"/>
    <property type="match status" value="1"/>
</dbReference>
<dbReference type="Pfam" id="PF00512">
    <property type="entry name" value="HisKA"/>
    <property type="match status" value="1"/>
</dbReference>
<dbReference type="FunFam" id="3.30.565.10:FF:000006">
    <property type="entry name" value="Sensor histidine kinase WalK"/>
    <property type="match status" value="1"/>
</dbReference>
<dbReference type="SUPFAM" id="SSF55785">
    <property type="entry name" value="PYP-like sensor domain (PAS domain)"/>
    <property type="match status" value="1"/>
</dbReference>
<sequence>MITLRILQKSATFLSALFIIIAGVLYYHNYNKQSAAGKDALQVEDYINAVNDMYILQLNVVGNKRLFQLTKRDSVLQQMYSDRTIFRSLAKELRNIWESADDSIVFADWMDINEQRFAQIDVHISWTRTLPNNEAISKINDDVVKTIYFTRKISLGYNAINTRLKEQAQKIRLLRAELASNNGIYLVGLIFVNLVLLLLSNWATSKAAALKSQQYMDQLSIQQLAIKERKFRGIFNSTLHFICFLDTEGVLKEVNETALQFAGLIQNDVVGKKFWDCYWWQMNTETKDKLKKAFETALGGETVTYEVAVWDKDKNEVTILFNLKPLTDDSGRILAVLSEGQPIQDIVDARKAIALKNLELEHFAATAAHDLKEPLRMISGFMTLMKKNYSYNLDEKANQYIDYAVDGAKRMDMLITDILEYTKLGSAGVQKQKIDTGKLLSEIILLFHPIMEEKKARVEWDHLPVIQGQLTAIRLLFNNLISNALKYQQEGLPPIVHINCTAFENEYRFSITDNGIGIPPEQAEKVFDMFKRLHGRGQYSGTGMGLATCKKIVELHGGKIWVRPSVQGTGSSFYFTIPK</sequence>
<feature type="transmembrane region" description="Helical" evidence="6">
    <location>
        <begin position="6"/>
        <end position="27"/>
    </location>
</feature>
<proteinExistence type="predicted"/>